<reference evidence="2 3" key="1">
    <citation type="submission" date="2015-07" db="EMBL/GenBank/DDBJ databases">
        <title>Draft genome of Bellilinea caldifistulae DSM 17877.</title>
        <authorList>
            <person name="Hemp J."/>
            <person name="Ward L.M."/>
            <person name="Pace L.A."/>
            <person name="Fischer W.W."/>
        </authorList>
    </citation>
    <scope>NUCLEOTIDE SEQUENCE [LARGE SCALE GENOMIC DNA]</scope>
    <source>
        <strain evidence="2 3">GOMI-1</strain>
    </source>
</reference>
<dbReference type="STRING" id="360411.AC812_08750"/>
<protein>
    <recommendedName>
        <fullName evidence="4">Tetratricopeptide repeat protein</fullName>
    </recommendedName>
</protein>
<evidence type="ECO:0000256" key="1">
    <source>
        <dbReference type="PROSITE-ProRule" id="PRU00339"/>
    </source>
</evidence>
<dbReference type="SUPFAM" id="SSF48452">
    <property type="entry name" value="TPR-like"/>
    <property type="match status" value="3"/>
</dbReference>
<name>A0A0P6Y1E7_9CHLR</name>
<keyword evidence="3" id="KW-1185">Reference proteome</keyword>
<dbReference type="RefSeq" id="WP_061913961.1">
    <property type="nucleotide sequence ID" value="NZ_DF967971.1"/>
</dbReference>
<comment type="caution">
    <text evidence="2">The sequence shown here is derived from an EMBL/GenBank/DDBJ whole genome shotgun (WGS) entry which is preliminary data.</text>
</comment>
<evidence type="ECO:0008006" key="4">
    <source>
        <dbReference type="Google" id="ProtNLM"/>
    </source>
</evidence>
<sequence>MAGDQRLFEEAMNKGHSAAWDQEWEQAARYYRAALEEFPDHPAALSNLGLALFELQDFEEALQVYKRVALINPDDPIPAEKMARIYERQGRLNDAIRAGMQAAELHLKARDVEKSIEGWQRVLSLNPEIFTAHSRLALIYERLGKKSEAVSELIACASLMQHAGDLQKAQQIVLYALKLIPGSAEATQALQMLKIGQPMPKPLRPRGGTGPMRMAEVKLLEAPQETDRQLSLDPISETRQRALIQLAELLFDTPEDFSGTDAPSPRRGINALMRGTGELVLDPSTRTRVLLHIGQAIESQTMGQEKQAAEELERAYDLGFSHPALYFDLGLLLADKEDQKALPILLKAVKHPEFSLASYLLIAKIYYRAGNYKEAATAYLQALRLADTETVALEQREELRQIYEPIIEAQAQRNDPQLFKTLCDTIADQLLRGDWRQFLAKAREQLPPPPPNSPPPPLASLLLESRSSEVIEAIGRIRDYMRQGKYRTAMEEAHYAIDFAPTYLPLHVQIAELLVAIGQIQEAITKYLLVMDLYNLRGEASQAIQIMERVIQLSPADFNFRKKLIRMLVEQGRVDDALKQYMAMADFYYQMADLEAARQIYMEALKLSQQSRRSRQWAYELLGYLAEIDMQRLEPRQALRFYEQMRSLQPNDPNPRIRIVVLNFQLGQDKTAYLEMDNFIGVLEGLRQDDAAIQFVKSILLELPERYELRHKLADLYKRTHRLAEAIAELDTLAEHYAEVGDYASSIRTVQEIIALNPPNRREYEVVLDKLRKGGN</sequence>
<dbReference type="PROSITE" id="PS50005">
    <property type="entry name" value="TPR"/>
    <property type="match status" value="5"/>
</dbReference>
<dbReference type="EMBL" id="LGHJ01000014">
    <property type="protein sequence ID" value="KPL75367.1"/>
    <property type="molecule type" value="Genomic_DNA"/>
</dbReference>
<dbReference type="PANTHER" id="PTHR12558">
    <property type="entry name" value="CELL DIVISION CYCLE 16,23,27"/>
    <property type="match status" value="1"/>
</dbReference>
<dbReference type="InterPro" id="IPR011990">
    <property type="entry name" value="TPR-like_helical_dom_sf"/>
</dbReference>
<organism evidence="2 3">
    <name type="scientific">Bellilinea caldifistulae</name>
    <dbReference type="NCBI Taxonomy" id="360411"/>
    <lineage>
        <taxon>Bacteria</taxon>
        <taxon>Bacillati</taxon>
        <taxon>Chloroflexota</taxon>
        <taxon>Anaerolineae</taxon>
        <taxon>Anaerolineales</taxon>
        <taxon>Anaerolineaceae</taxon>
        <taxon>Bellilinea</taxon>
    </lineage>
</organism>
<dbReference type="PATRIC" id="fig|360411.5.peg.2908"/>
<dbReference type="PROSITE" id="PS50293">
    <property type="entry name" value="TPR_REGION"/>
    <property type="match status" value="1"/>
</dbReference>
<keyword evidence="1" id="KW-0802">TPR repeat</keyword>
<dbReference type="InterPro" id="IPR019734">
    <property type="entry name" value="TPR_rpt"/>
</dbReference>
<feature type="repeat" description="TPR" evidence="1">
    <location>
        <begin position="42"/>
        <end position="75"/>
    </location>
</feature>
<evidence type="ECO:0000313" key="3">
    <source>
        <dbReference type="Proteomes" id="UP000050514"/>
    </source>
</evidence>
<evidence type="ECO:0000313" key="2">
    <source>
        <dbReference type="EMBL" id="KPL75367.1"/>
    </source>
</evidence>
<dbReference type="Proteomes" id="UP000050514">
    <property type="component" value="Unassembled WGS sequence"/>
</dbReference>
<dbReference type="OrthoDB" id="2082605at2"/>
<dbReference type="AlphaFoldDB" id="A0A0P6Y1E7"/>
<dbReference type="PANTHER" id="PTHR12558:SF13">
    <property type="entry name" value="CELL DIVISION CYCLE PROTEIN 27 HOMOLOG"/>
    <property type="match status" value="1"/>
</dbReference>
<gene>
    <name evidence="2" type="ORF">AC812_08750</name>
</gene>
<dbReference type="Pfam" id="PF13181">
    <property type="entry name" value="TPR_8"/>
    <property type="match status" value="2"/>
</dbReference>
<accession>A0A0P6Y1E7</accession>
<feature type="repeat" description="TPR" evidence="1">
    <location>
        <begin position="356"/>
        <end position="389"/>
    </location>
</feature>
<proteinExistence type="predicted"/>
<feature type="repeat" description="TPR" evidence="1">
    <location>
        <begin position="578"/>
        <end position="611"/>
    </location>
</feature>
<dbReference type="SMART" id="SM00028">
    <property type="entry name" value="TPR"/>
    <property type="match status" value="9"/>
</dbReference>
<dbReference type="Gene3D" id="1.25.40.10">
    <property type="entry name" value="Tetratricopeptide repeat domain"/>
    <property type="match status" value="5"/>
</dbReference>
<dbReference type="Pfam" id="PF13432">
    <property type="entry name" value="TPR_16"/>
    <property type="match status" value="2"/>
</dbReference>
<feature type="repeat" description="TPR" evidence="1">
    <location>
        <begin position="96"/>
        <end position="129"/>
    </location>
</feature>
<feature type="repeat" description="TPR" evidence="1">
    <location>
        <begin position="524"/>
        <end position="557"/>
    </location>
</feature>